<accession>A0AAY5ESL9</accession>
<evidence type="ECO:0000256" key="5">
    <source>
        <dbReference type="ARBA" id="ARBA00022837"/>
    </source>
</evidence>
<comment type="cofactor">
    <cofactor evidence="1">
        <name>Ca(2+)</name>
        <dbReference type="ChEBI" id="CHEBI:29108"/>
    </cofactor>
</comment>
<evidence type="ECO:0000313" key="9">
    <source>
        <dbReference type="Proteomes" id="UP000314983"/>
    </source>
</evidence>
<evidence type="ECO:0000256" key="1">
    <source>
        <dbReference type="ARBA" id="ARBA00001913"/>
    </source>
</evidence>
<protein>
    <recommendedName>
        <fullName evidence="7">Sulfatase N-terminal domain-containing protein</fullName>
    </recommendedName>
</protein>
<dbReference type="InterPro" id="IPR000917">
    <property type="entry name" value="Sulfatase_N"/>
</dbReference>
<evidence type="ECO:0000313" key="8">
    <source>
        <dbReference type="Ensembl" id="ENSEEEP00000059863.1"/>
    </source>
</evidence>
<keyword evidence="3" id="KW-0479">Metal-binding</keyword>
<evidence type="ECO:0000256" key="3">
    <source>
        <dbReference type="ARBA" id="ARBA00022723"/>
    </source>
</evidence>
<dbReference type="Pfam" id="PF14707">
    <property type="entry name" value="Sulfatase_C"/>
    <property type="match status" value="1"/>
</dbReference>
<keyword evidence="6" id="KW-0812">Transmembrane</keyword>
<dbReference type="FunFam" id="3.30.1120.10:FF:000001">
    <property type="entry name" value="Arylsulfatase E"/>
    <property type="match status" value="1"/>
</dbReference>
<keyword evidence="9" id="KW-1185">Reference proteome</keyword>
<reference evidence="8" key="2">
    <citation type="submission" date="2025-08" db="UniProtKB">
        <authorList>
            <consortium name="Ensembl"/>
        </authorList>
    </citation>
    <scope>IDENTIFICATION</scope>
</reference>
<comment type="similarity">
    <text evidence="2">Belongs to the sulfatase family.</text>
</comment>
<dbReference type="Ensembl" id="ENSEEET00000063750.1">
    <property type="protein sequence ID" value="ENSEEEP00000059863.1"/>
    <property type="gene ID" value="ENSEEEG00000013147.2"/>
</dbReference>
<dbReference type="GO" id="GO:0046872">
    <property type="term" value="F:metal ion binding"/>
    <property type="evidence" value="ECO:0007669"/>
    <property type="project" value="UniProtKB-KW"/>
</dbReference>
<dbReference type="InterPro" id="IPR024607">
    <property type="entry name" value="Sulfatase_CS"/>
</dbReference>
<dbReference type="Gene3D" id="3.30.1120.10">
    <property type="match status" value="1"/>
</dbReference>
<feature type="transmembrane region" description="Helical" evidence="6">
    <location>
        <begin position="256"/>
        <end position="279"/>
    </location>
</feature>
<dbReference type="Gene3D" id="3.40.720.10">
    <property type="entry name" value="Alkaline Phosphatase, subunit A"/>
    <property type="match status" value="1"/>
</dbReference>
<reference evidence="8" key="3">
    <citation type="submission" date="2025-09" db="UniProtKB">
        <authorList>
            <consortium name="Ensembl"/>
        </authorList>
    </citation>
    <scope>IDENTIFICATION</scope>
</reference>
<dbReference type="PROSITE" id="PS00149">
    <property type="entry name" value="SULFATASE_2"/>
    <property type="match status" value="1"/>
</dbReference>
<evidence type="ECO:0000256" key="4">
    <source>
        <dbReference type="ARBA" id="ARBA00022801"/>
    </source>
</evidence>
<keyword evidence="6" id="KW-0472">Membrane</keyword>
<dbReference type="Pfam" id="PF00884">
    <property type="entry name" value="Sulfatase"/>
    <property type="match status" value="1"/>
</dbReference>
<evidence type="ECO:0000259" key="7">
    <source>
        <dbReference type="Pfam" id="PF00884"/>
    </source>
</evidence>
<dbReference type="PROSITE" id="PS00523">
    <property type="entry name" value="SULFATASE_1"/>
    <property type="match status" value="1"/>
</dbReference>
<keyword evidence="4" id="KW-0378">Hydrolase</keyword>
<dbReference type="SUPFAM" id="SSF53649">
    <property type="entry name" value="Alkaline phosphatase-like"/>
    <property type="match status" value="1"/>
</dbReference>
<evidence type="ECO:0000256" key="6">
    <source>
        <dbReference type="SAM" id="Phobius"/>
    </source>
</evidence>
<dbReference type="Proteomes" id="UP000314983">
    <property type="component" value="Chromosome 16"/>
</dbReference>
<dbReference type="InterPro" id="IPR017850">
    <property type="entry name" value="Alkaline_phosphatase_core_sf"/>
</dbReference>
<name>A0AAY5ESL9_ELEEL</name>
<dbReference type="GeneTree" id="ENSGT00940000161153"/>
<keyword evidence="5" id="KW-0106">Calcium</keyword>
<dbReference type="Gene3D" id="1.10.287.550">
    <property type="entry name" value="Helix hairpin bin"/>
    <property type="match status" value="1"/>
</dbReference>
<dbReference type="PANTHER" id="PTHR42693:SF9">
    <property type="entry name" value="STERYL-SULFATASE"/>
    <property type="match status" value="1"/>
</dbReference>
<keyword evidence="6" id="KW-1133">Transmembrane helix</keyword>
<feature type="transmembrane region" description="Helical" evidence="6">
    <location>
        <begin position="221"/>
        <end position="244"/>
    </location>
</feature>
<evidence type="ECO:0000256" key="2">
    <source>
        <dbReference type="ARBA" id="ARBA00008779"/>
    </source>
</evidence>
<proteinExistence type="inferred from homology"/>
<gene>
    <name evidence="8" type="primary">STS</name>
</gene>
<sequence>MLSDNQKVSRWALTVQFSSKCPKENIAKEECFNDDGIFSFGFMQPGMEIPRILISLVLLPASSLSLGASKPSFVLMMVDDLGIGDLGCYGNTTLKTPNIDRLAQDGVKLTQHLAASPLCTPSRAAFLTGRYPIRSGMASYGHVGVFIISAASGGLPREEITFARILKDQGYKTALIGKWHQGLSCEHRGDHCHHPRVHGFDHFYGIPMTNLRDCQPGHGSIFYAAFAHVPYGKLLATLGGLVALHTAGARVAARRLATGLAALLLAMAGLLCVFILTFADLNCFLMRGEEVVEQPYVAENLTQRMTGEAVEFLERNSDVPFLLFFSFLQVHTGLFASPRFRGKSRHGLYGDVVTEVDWCVGQIMKTLERLELKEKTLVYLTSDQGPHLEEISVHGEVHHGYSGIYRAGKSTNWEGGIRVPGIFHWPGKLPAGKVIDEPTSNMDLFPSVVNLAGASIPSDRKIDGHDLMPLLQGRVVRSDHEFMFHYCNANLNAVRWHPANSTSLWKALFFTPNFYPENTTGCFHMHICHCIDPFITHHDPPLLFDLSKDPSESKPLSPATEPNFHSIVGVMVDAAKAHEQGVEPVPEQLTLQHHLWKPWLQPCCSTLGQLCRCKRDHRQGVVEAEVEVHVE</sequence>
<dbReference type="InterPro" id="IPR050738">
    <property type="entry name" value="Sulfatase"/>
</dbReference>
<feature type="domain" description="Sulfatase N-terminal" evidence="7">
    <location>
        <begin position="72"/>
        <end position="454"/>
    </location>
</feature>
<dbReference type="GO" id="GO:0005783">
    <property type="term" value="C:endoplasmic reticulum"/>
    <property type="evidence" value="ECO:0007669"/>
    <property type="project" value="UniProtKB-ARBA"/>
</dbReference>
<reference evidence="8 9" key="1">
    <citation type="submission" date="2020-05" db="EMBL/GenBank/DDBJ databases">
        <title>Electrophorus electricus (electric eel) genome, fEleEle1, primary haplotype.</title>
        <authorList>
            <person name="Myers G."/>
            <person name="Meyer A."/>
            <person name="Fedrigo O."/>
            <person name="Formenti G."/>
            <person name="Rhie A."/>
            <person name="Tracey A."/>
            <person name="Sims Y."/>
            <person name="Jarvis E.D."/>
        </authorList>
    </citation>
    <scope>NUCLEOTIDE SEQUENCE [LARGE SCALE GENOMIC DNA]</scope>
</reference>
<dbReference type="PANTHER" id="PTHR42693">
    <property type="entry name" value="ARYLSULFATASE FAMILY MEMBER"/>
    <property type="match status" value="1"/>
</dbReference>
<dbReference type="AlphaFoldDB" id="A0AAY5ESL9"/>
<organism evidence="8 9">
    <name type="scientific">Electrophorus electricus</name>
    <name type="common">Electric eel</name>
    <name type="synonym">Gymnotus electricus</name>
    <dbReference type="NCBI Taxonomy" id="8005"/>
    <lineage>
        <taxon>Eukaryota</taxon>
        <taxon>Metazoa</taxon>
        <taxon>Chordata</taxon>
        <taxon>Craniata</taxon>
        <taxon>Vertebrata</taxon>
        <taxon>Euteleostomi</taxon>
        <taxon>Actinopterygii</taxon>
        <taxon>Neopterygii</taxon>
        <taxon>Teleostei</taxon>
        <taxon>Ostariophysi</taxon>
        <taxon>Gymnotiformes</taxon>
        <taxon>Gymnotoidei</taxon>
        <taxon>Gymnotidae</taxon>
        <taxon>Electrophorus</taxon>
    </lineage>
</organism>
<dbReference type="GO" id="GO:0004065">
    <property type="term" value="F:arylsulfatase activity"/>
    <property type="evidence" value="ECO:0007669"/>
    <property type="project" value="TreeGrafter"/>
</dbReference>